<dbReference type="Proteomes" id="UP000663881">
    <property type="component" value="Unassembled WGS sequence"/>
</dbReference>
<dbReference type="Proteomes" id="UP000663891">
    <property type="component" value="Unassembled WGS sequence"/>
</dbReference>
<feature type="compositionally biased region" description="Polar residues" evidence="1">
    <location>
        <begin position="209"/>
        <end position="220"/>
    </location>
</feature>
<dbReference type="OrthoDB" id="10076690at2759"/>
<reference evidence="2" key="1">
    <citation type="submission" date="2021-02" db="EMBL/GenBank/DDBJ databases">
        <authorList>
            <person name="Nowell W R."/>
        </authorList>
    </citation>
    <scope>NUCLEOTIDE SEQUENCE</scope>
</reference>
<feature type="compositionally biased region" description="Basic residues" evidence="1">
    <location>
        <begin position="237"/>
        <end position="250"/>
    </location>
</feature>
<evidence type="ECO:0000313" key="4">
    <source>
        <dbReference type="Proteomes" id="UP000663891"/>
    </source>
</evidence>
<name>A0A815CFX9_9BILA</name>
<protein>
    <submittedName>
        <fullName evidence="2">Uncharacterized protein</fullName>
    </submittedName>
</protein>
<accession>A0A815CFX9</accession>
<gene>
    <name evidence="3" type="ORF">OKA104_LOCUS7339</name>
    <name evidence="2" type="ORF">VCS650_LOCUS30106</name>
</gene>
<sequence length="250" mass="29202">MENNNQVWCIPNDCIPFLAATTSWDQMYINLGNKFLYDTTDKILTQIRDLIDLDEPNINQDLLIANVSEKIFYDYRSITRDTDKTYEQSINDVFHQYKNIISSRATSGDIPDECIKEIVCAMEQFKTRLLARAGKMMKLIEVSAEKTEIKHFDEENKRSRKFNNDNVAFTQDNIAKLKINEIDPKINIHSKQQEQIDNSKLIPNAQLAKKSSSNYETNSSGKEHILDKINPTQHEQKFHHNRKKHDYKSE</sequence>
<dbReference type="EMBL" id="CAJNON010000481">
    <property type="protein sequence ID" value="CAF1283650.1"/>
    <property type="molecule type" value="Genomic_DNA"/>
</dbReference>
<comment type="caution">
    <text evidence="2">The sequence shown here is derived from an EMBL/GenBank/DDBJ whole genome shotgun (WGS) entry which is preliminary data.</text>
</comment>
<evidence type="ECO:0000256" key="1">
    <source>
        <dbReference type="SAM" id="MobiDB-lite"/>
    </source>
</evidence>
<feature type="region of interest" description="Disordered" evidence="1">
    <location>
        <begin position="207"/>
        <end position="250"/>
    </location>
</feature>
<dbReference type="EMBL" id="CAJOAY010000281">
    <property type="protein sequence ID" value="CAF3615363.1"/>
    <property type="molecule type" value="Genomic_DNA"/>
</dbReference>
<organism evidence="2 4">
    <name type="scientific">Adineta steineri</name>
    <dbReference type="NCBI Taxonomy" id="433720"/>
    <lineage>
        <taxon>Eukaryota</taxon>
        <taxon>Metazoa</taxon>
        <taxon>Spiralia</taxon>
        <taxon>Gnathifera</taxon>
        <taxon>Rotifera</taxon>
        <taxon>Eurotatoria</taxon>
        <taxon>Bdelloidea</taxon>
        <taxon>Adinetida</taxon>
        <taxon>Adinetidae</taxon>
        <taxon>Adineta</taxon>
    </lineage>
</organism>
<evidence type="ECO:0000313" key="3">
    <source>
        <dbReference type="EMBL" id="CAF3615363.1"/>
    </source>
</evidence>
<evidence type="ECO:0000313" key="2">
    <source>
        <dbReference type="EMBL" id="CAF1283650.1"/>
    </source>
</evidence>
<proteinExistence type="predicted"/>
<dbReference type="AlphaFoldDB" id="A0A815CFX9"/>